<dbReference type="RefSeq" id="WP_289504172.1">
    <property type="nucleotide sequence ID" value="NZ_CP116805.1"/>
</dbReference>
<dbReference type="InterPro" id="IPR001537">
    <property type="entry name" value="SpoU_MeTrfase"/>
</dbReference>
<dbReference type="Pfam" id="PF00588">
    <property type="entry name" value="SpoU_methylase"/>
    <property type="match status" value="1"/>
</dbReference>
<dbReference type="GO" id="GO:0006396">
    <property type="term" value="P:RNA processing"/>
    <property type="evidence" value="ECO:0007669"/>
    <property type="project" value="InterPro"/>
</dbReference>
<protein>
    <submittedName>
        <fullName evidence="4">RNA methyltransferase</fullName>
    </submittedName>
</protein>
<dbReference type="GO" id="GO:0003723">
    <property type="term" value="F:RNA binding"/>
    <property type="evidence" value="ECO:0007669"/>
    <property type="project" value="InterPro"/>
</dbReference>
<sequence>MRGYFGIGIEGASKEGNIGNLIRTGHAFGAAFAFAVRPKVRADTGEPVTVPFTDTSKSWQQIPFYSFDTLDDVPMPQGCQLVGIEMTDESVALPEFRHPTQAIYILGGERTSLSPETVARCSALIRIPTAFSLNVATAGAIVMYDRARLLGGFAERPVMTGQPVEDRGAHVHGGRIVREDGVKTSIGRNIVERSKG</sequence>
<keyword evidence="2" id="KW-0808">Transferase</keyword>
<evidence type="ECO:0000313" key="5">
    <source>
        <dbReference type="Proteomes" id="UP001217500"/>
    </source>
</evidence>
<dbReference type="EMBL" id="CP116805">
    <property type="protein sequence ID" value="WCL54453.1"/>
    <property type="molecule type" value="Genomic_DNA"/>
</dbReference>
<dbReference type="Gene3D" id="3.40.1280.10">
    <property type="match status" value="1"/>
</dbReference>
<reference evidence="4" key="1">
    <citation type="submission" date="2023-01" db="EMBL/GenBank/DDBJ databases">
        <title>The genome sequence of Kordiimonadaceae bacterium 6D33.</title>
        <authorList>
            <person name="Liu Y."/>
        </authorList>
    </citation>
    <scope>NUCLEOTIDE SEQUENCE</scope>
    <source>
        <strain evidence="4">6D33</strain>
    </source>
</reference>
<dbReference type="InterPro" id="IPR029028">
    <property type="entry name" value="Alpha/beta_knot_MTases"/>
</dbReference>
<dbReference type="PANTHER" id="PTHR43191">
    <property type="entry name" value="RRNA METHYLTRANSFERASE 3"/>
    <property type="match status" value="1"/>
</dbReference>
<dbReference type="KEGG" id="gso:PH603_01605"/>
<keyword evidence="1 4" id="KW-0489">Methyltransferase</keyword>
<dbReference type="InterPro" id="IPR029026">
    <property type="entry name" value="tRNA_m1G_MTases_N"/>
</dbReference>
<dbReference type="GO" id="GO:0008173">
    <property type="term" value="F:RNA methyltransferase activity"/>
    <property type="evidence" value="ECO:0007669"/>
    <property type="project" value="InterPro"/>
</dbReference>
<dbReference type="InterPro" id="IPR051259">
    <property type="entry name" value="rRNA_Methyltransferase"/>
</dbReference>
<evidence type="ECO:0000313" key="4">
    <source>
        <dbReference type="EMBL" id="WCL54453.1"/>
    </source>
</evidence>
<dbReference type="SUPFAM" id="SSF75217">
    <property type="entry name" value="alpha/beta knot"/>
    <property type="match status" value="1"/>
</dbReference>
<proteinExistence type="predicted"/>
<dbReference type="PANTHER" id="PTHR43191:SF7">
    <property type="entry name" value="OBP33PEP LIKE PROTEIN"/>
    <property type="match status" value="1"/>
</dbReference>
<gene>
    <name evidence="4" type="ORF">PH603_01605</name>
</gene>
<evidence type="ECO:0000256" key="2">
    <source>
        <dbReference type="ARBA" id="ARBA00022679"/>
    </source>
</evidence>
<keyword evidence="5" id="KW-1185">Reference proteome</keyword>
<evidence type="ECO:0000256" key="1">
    <source>
        <dbReference type="ARBA" id="ARBA00022603"/>
    </source>
</evidence>
<evidence type="ECO:0000259" key="3">
    <source>
        <dbReference type="Pfam" id="PF00588"/>
    </source>
</evidence>
<feature type="domain" description="tRNA/rRNA methyltransferase SpoU type" evidence="3">
    <location>
        <begin position="9"/>
        <end position="144"/>
    </location>
</feature>
<dbReference type="GO" id="GO:0032259">
    <property type="term" value="P:methylation"/>
    <property type="evidence" value="ECO:0007669"/>
    <property type="project" value="UniProtKB-KW"/>
</dbReference>
<name>A0AAE9XVB7_9PROT</name>
<dbReference type="CDD" id="cd18098">
    <property type="entry name" value="SpoU-like"/>
    <property type="match status" value="1"/>
</dbReference>
<organism evidence="4 5">
    <name type="scientific">Gimibacter soli</name>
    <dbReference type="NCBI Taxonomy" id="3024400"/>
    <lineage>
        <taxon>Bacteria</taxon>
        <taxon>Pseudomonadati</taxon>
        <taxon>Pseudomonadota</taxon>
        <taxon>Alphaproteobacteria</taxon>
        <taxon>Kordiimonadales</taxon>
        <taxon>Temperatibacteraceae</taxon>
        <taxon>Gimibacter</taxon>
    </lineage>
</organism>
<dbReference type="AlphaFoldDB" id="A0AAE9XVB7"/>
<accession>A0AAE9XVB7</accession>
<dbReference type="Proteomes" id="UP001217500">
    <property type="component" value="Chromosome"/>
</dbReference>